<dbReference type="HOGENOM" id="CLU_2351027_0_0_1"/>
<proteinExistence type="predicted"/>
<dbReference type="EMBL" id="FR824309">
    <property type="protein sequence ID" value="CCA24872.1"/>
    <property type="molecule type" value="Genomic_DNA"/>
</dbReference>
<name>F0WU27_9STRA</name>
<organism evidence="1">
    <name type="scientific">Albugo laibachii Nc14</name>
    <dbReference type="NCBI Taxonomy" id="890382"/>
    <lineage>
        <taxon>Eukaryota</taxon>
        <taxon>Sar</taxon>
        <taxon>Stramenopiles</taxon>
        <taxon>Oomycota</taxon>
        <taxon>Peronosporomycetes</taxon>
        <taxon>Albuginales</taxon>
        <taxon>Albuginaceae</taxon>
        <taxon>Albugo</taxon>
    </lineage>
</organism>
<protein>
    <submittedName>
        <fullName evidence="1">AlNc14C264G9850 protein</fullName>
    </submittedName>
</protein>
<accession>F0WU27</accession>
<reference evidence="1" key="1">
    <citation type="journal article" date="2011" name="PLoS Biol.">
        <title>Gene gain and loss during evolution of obligate parasitism in the white rust pathogen of Arabidopsis thaliana.</title>
        <authorList>
            <person name="Kemen E."/>
            <person name="Gardiner A."/>
            <person name="Schultz-Larsen T."/>
            <person name="Kemen A.C."/>
            <person name="Balmuth A.L."/>
            <person name="Robert-Seilaniantz A."/>
            <person name="Bailey K."/>
            <person name="Holub E."/>
            <person name="Studholme D.J."/>
            <person name="Maclean D."/>
            <person name="Jones J.D."/>
        </authorList>
    </citation>
    <scope>NUCLEOTIDE SEQUENCE</scope>
</reference>
<gene>
    <name evidence="1" type="primary">AlNc14C264G9850</name>
    <name evidence="1" type="ORF">ALNC14_110160</name>
</gene>
<dbReference type="AlphaFoldDB" id="F0WU27"/>
<evidence type="ECO:0000313" key="1">
    <source>
        <dbReference type="EMBL" id="CCA24872.1"/>
    </source>
</evidence>
<reference evidence="1" key="2">
    <citation type="submission" date="2011-02" db="EMBL/GenBank/DDBJ databases">
        <authorList>
            <person name="MacLean D."/>
        </authorList>
    </citation>
    <scope>NUCLEOTIDE SEQUENCE</scope>
</reference>
<sequence length="97" mass="11066">MVYRAFHAVYDPQASPPRRILQHGLWLAIVLRCCILSTIEIYPNTSACMVVRRSRCSDMDGICGCWTFFCCAWVSSRHHLANYSSLQRSLPPKMASI</sequence>